<gene>
    <name evidence="5" type="primary">Jrkl</name>
    <name evidence="5" type="ORF">T4A_5764</name>
</gene>
<evidence type="ECO:0000259" key="3">
    <source>
        <dbReference type="Pfam" id="PF03184"/>
    </source>
</evidence>
<reference evidence="5 6" key="1">
    <citation type="submission" date="2015-01" db="EMBL/GenBank/DDBJ databases">
        <title>Evolution of Trichinella species and genotypes.</title>
        <authorList>
            <person name="Korhonen P.K."/>
            <person name="Edoardo P."/>
            <person name="Giuseppe L.R."/>
            <person name="Gasser R.B."/>
        </authorList>
    </citation>
    <scope>NUCLEOTIDE SEQUENCE [LARGE SCALE GENOMIC DNA]</scope>
    <source>
        <strain evidence="5">ISS13</strain>
    </source>
</reference>
<evidence type="ECO:0000256" key="1">
    <source>
        <dbReference type="ARBA" id="ARBA00004123"/>
    </source>
</evidence>
<dbReference type="SUPFAM" id="SSF46689">
    <property type="entry name" value="Homeodomain-like"/>
    <property type="match status" value="1"/>
</dbReference>
<feature type="domain" description="DDE-1" evidence="3">
    <location>
        <begin position="238"/>
        <end position="288"/>
    </location>
</feature>
<evidence type="ECO:0000313" key="6">
    <source>
        <dbReference type="Proteomes" id="UP000054632"/>
    </source>
</evidence>
<dbReference type="GO" id="GO:0003677">
    <property type="term" value="F:DNA binding"/>
    <property type="evidence" value="ECO:0007669"/>
    <property type="project" value="UniProtKB-KW"/>
</dbReference>
<dbReference type="Pfam" id="PF03184">
    <property type="entry name" value="DDE_1"/>
    <property type="match status" value="1"/>
</dbReference>
<evidence type="ECO:0000256" key="2">
    <source>
        <dbReference type="ARBA" id="ARBA00023125"/>
    </source>
</evidence>
<accession>A0A0V1EQH6</accession>
<protein>
    <submittedName>
        <fullName evidence="5">Jerky-like protein-like</fullName>
    </submittedName>
</protein>
<sequence>MRSDVLMSGKRKRTVIFLKKKIKILMTIKAGDSYKKISIKFGIIVQTISDIKRNGKRIADFMTKFQAEGDGDSRKTMKQACNVKLDTALYIWFVQRRSLNQIVSGEILRTKAMYLGAKLGVDKFSASQRHGIRCLTTQGERLSADQSSAEDFTKNLSQYLKNNEYKPDFVCNADETGLGWKYLPNKTLASRTKRSVGGLNWSKERVTILCCVNASGNDQVPLLLIGKLLKTNRQDWKDNAPCHPNAQDLERKDGKFKAMFLPPNATSLIQPMNQRLIHALKQRYKKELI</sequence>
<comment type="subcellular location">
    <subcellularLocation>
        <location evidence="1">Nucleus</location>
    </subcellularLocation>
</comment>
<evidence type="ECO:0000313" key="5">
    <source>
        <dbReference type="EMBL" id="KRY76023.1"/>
    </source>
</evidence>
<dbReference type="Proteomes" id="UP000054632">
    <property type="component" value="Unassembled WGS sequence"/>
</dbReference>
<dbReference type="PANTHER" id="PTHR19303:SF16">
    <property type="entry name" value="JERKY PROTEIN HOMOLOG-LIKE"/>
    <property type="match status" value="1"/>
</dbReference>
<dbReference type="Pfam" id="PF03221">
    <property type="entry name" value="HTH_Tnp_Tc5"/>
    <property type="match status" value="1"/>
</dbReference>
<comment type="caution">
    <text evidence="5">The sequence shown here is derived from an EMBL/GenBank/DDBJ whole genome shotgun (WGS) entry which is preliminary data.</text>
</comment>
<dbReference type="InterPro" id="IPR009057">
    <property type="entry name" value="Homeodomain-like_sf"/>
</dbReference>
<proteinExistence type="predicted"/>
<dbReference type="PANTHER" id="PTHR19303">
    <property type="entry name" value="TRANSPOSON"/>
    <property type="match status" value="1"/>
</dbReference>
<feature type="domain" description="HTH CENPB-type" evidence="4">
    <location>
        <begin position="84"/>
        <end position="128"/>
    </location>
</feature>
<dbReference type="InterPro" id="IPR050863">
    <property type="entry name" value="CenT-Element_Derived"/>
</dbReference>
<dbReference type="InterPro" id="IPR006600">
    <property type="entry name" value="HTH_CenpB_DNA-bd_dom"/>
</dbReference>
<keyword evidence="2" id="KW-0238">DNA-binding</keyword>
<dbReference type="Gene3D" id="1.10.10.60">
    <property type="entry name" value="Homeodomain-like"/>
    <property type="match status" value="1"/>
</dbReference>
<dbReference type="EMBL" id="JYDR01000014">
    <property type="protein sequence ID" value="KRY76023.1"/>
    <property type="molecule type" value="Genomic_DNA"/>
</dbReference>
<evidence type="ECO:0000259" key="4">
    <source>
        <dbReference type="Pfam" id="PF03221"/>
    </source>
</evidence>
<dbReference type="AlphaFoldDB" id="A0A0V1EQH6"/>
<dbReference type="GO" id="GO:0005634">
    <property type="term" value="C:nucleus"/>
    <property type="evidence" value="ECO:0007669"/>
    <property type="project" value="UniProtKB-SubCell"/>
</dbReference>
<name>A0A0V1EQH6_TRIPS</name>
<dbReference type="InterPro" id="IPR004875">
    <property type="entry name" value="DDE_SF_endonuclease_dom"/>
</dbReference>
<organism evidence="5 6">
    <name type="scientific">Trichinella pseudospiralis</name>
    <name type="common">Parasitic roundworm</name>
    <dbReference type="NCBI Taxonomy" id="6337"/>
    <lineage>
        <taxon>Eukaryota</taxon>
        <taxon>Metazoa</taxon>
        <taxon>Ecdysozoa</taxon>
        <taxon>Nematoda</taxon>
        <taxon>Enoplea</taxon>
        <taxon>Dorylaimia</taxon>
        <taxon>Trichinellida</taxon>
        <taxon>Trichinellidae</taxon>
        <taxon>Trichinella</taxon>
    </lineage>
</organism>